<gene>
    <name evidence="7" type="ORF">PoB_006931300</name>
</gene>
<evidence type="ECO:0000256" key="4">
    <source>
        <dbReference type="PROSITE-ProRule" id="PRU00176"/>
    </source>
</evidence>
<dbReference type="InterPro" id="IPR000504">
    <property type="entry name" value="RRM_dom"/>
</dbReference>
<dbReference type="PANTHER" id="PTHR13798">
    <property type="entry name" value="RNA BINDING MOTIF RBM PROTEIN -RELATED"/>
    <property type="match status" value="1"/>
</dbReference>
<dbReference type="PROSITE" id="PS50102">
    <property type="entry name" value="RRM"/>
    <property type="match status" value="1"/>
</dbReference>
<feature type="region of interest" description="Disordered" evidence="5">
    <location>
        <begin position="226"/>
        <end position="267"/>
    </location>
</feature>
<evidence type="ECO:0000256" key="3">
    <source>
        <dbReference type="ARBA" id="ARBA00023242"/>
    </source>
</evidence>
<sequence length="282" mass="32072">MAEDHRTLWVGNLNENVTDDLLYELFLQTGPIEKLIFPKEGEKGQEKHKGHAYVVFKHEESVQYAAQVLEGSTLFSQSLSLKARSLPIQYKKAAPQPTSTSTPRGGRFDRYDNSSLRGGYNFNKSNTWHGQNDSFVPRGRGGYRDRGRGGYGGYNNSSSGYNNYQNQSNSNYSNSGPGQNQGMSSSSSYSASMDEKRQRLLQQQNLTLEAHRQIQQGVMDMANQMLMSQQQQQQQQQQQWSDTNNYASYNTSGGNWNNQGNMDQSNMYQSYTDQYGNWYQSQ</sequence>
<feature type="region of interest" description="Disordered" evidence="5">
    <location>
        <begin position="90"/>
        <end position="197"/>
    </location>
</feature>
<keyword evidence="8" id="KW-1185">Reference proteome</keyword>
<protein>
    <submittedName>
        <fullName evidence="7">RNA-binding protein 7-like</fullName>
    </submittedName>
</protein>
<dbReference type="InterPro" id="IPR052285">
    <property type="entry name" value="NEXT_complex_subunit"/>
</dbReference>
<dbReference type="SMART" id="SM00360">
    <property type="entry name" value="RRM"/>
    <property type="match status" value="1"/>
</dbReference>
<comment type="subcellular location">
    <subcellularLocation>
        <location evidence="1">Nucleus</location>
        <location evidence="1">Nucleoplasm</location>
    </subcellularLocation>
</comment>
<evidence type="ECO:0000256" key="5">
    <source>
        <dbReference type="SAM" id="MobiDB-lite"/>
    </source>
</evidence>
<keyword evidence="3" id="KW-0539">Nucleus</keyword>
<dbReference type="AlphaFoldDB" id="A0AAV4DF03"/>
<dbReference type="Pfam" id="PF00076">
    <property type="entry name" value="RRM_1"/>
    <property type="match status" value="1"/>
</dbReference>
<accession>A0AAV4DF03</accession>
<feature type="domain" description="RRM" evidence="6">
    <location>
        <begin position="6"/>
        <end position="93"/>
    </location>
</feature>
<evidence type="ECO:0000259" key="6">
    <source>
        <dbReference type="PROSITE" id="PS50102"/>
    </source>
</evidence>
<dbReference type="EMBL" id="BLXT01007821">
    <property type="protein sequence ID" value="GFO42808.1"/>
    <property type="molecule type" value="Genomic_DNA"/>
</dbReference>
<feature type="compositionally biased region" description="Low complexity" evidence="5">
    <location>
        <begin position="229"/>
        <end position="239"/>
    </location>
</feature>
<evidence type="ECO:0000256" key="2">
    <source>
        <dbReference type="ARBA" id="ARBA00022884"/>
    </source>
</evidence>
<organism evidence="7 8">
    <name type="scientific">Plakobranchus ocellatus</name>
    <dbReference type="NCBI Taxonomy" id="259542"/>
    <lineage>
        <taxon>Eukaryota</taxon>
        <taxon>Metazoa</taxon>
        <taxon>Spiralia</taxon>
        <taxon>Lophotrochozoa</taxon>
        <taxon>Mollusca</taxon>
        <taxon>Gastropoda</taxon>
        <taxon>Heterobranchia</taxon>
        <taxon>Euthyneura</taxon>
        <taxon>Panpulmonata</taxon>
        <taxon>Sacoglossa</taxon>
        <taxon>Placobranchoidea</taxon>
        <taxon>Plakobranchidae</taxon>
        <taxon>Plakobranchus</taxon>
    </lineage>
</organism>
<comment type="caution">
    <text evidence="7">The sequence shown here is derived from an EMBL/GenBank/DDBJ whole genome shotgun (WGS) entry which is preliminary data.</text>
</comment>
<dbReference type="GO" id="GO:0003727">
    <property type="term" value="F:single-stranded RNA binding"/>
    <property type="evidence" value="ECO:0007669"/>
    <property type="project" value="TreeGrafter"/>
</dbReference>
<dbReference type="GO" id="GO:0005654">
    <property type="term" value="C:nucleoplasm"/>
    <property type="evidence" value="ECO:0007669"/>
    <property type="project" value="UniProtKB-SubCell"/>
</dbReference>
<feature type="compositionally biased region" description="Low complexity" evidence="5">
    <location>
        <begin position="154"/>
        <end position="192"/>
    </location>
</feature>
<name>A0AAV4DF03_9GAST</name>
<dbReference type="InterPro" id="IPR035979">
    <property type="entry name" value="RBD_domain_sf"/>
</dbReference>
<keyword evidence="2 4" id="KW-0694">RNA-binding</keyword>
<dbReference type="Gene3D" id="3.30.70.330">
    <property type="match status" value="1"/>
</dbReference>
<feature type="compositionally biased region" description="Polar residues" evidence="5">
    <location>
        <begin position="122"/>
        <end position="134"/>
    </location>
</feature>
<proteinExistence type="predicted"/>
<dbReference type="PANTHER" id="PTHR13798:SF11">
    <property type="entry name" value="RNA-BINDING PROTEIN 7-RELATED"/>
    <property type="match status" value="1"/>
</dbReference>
<dbReference type="Proteomes" id="UP000735302">
    <property type="component" value="Unassembled WGS sequence"/>
</dbReference>
<evidence type="ECO:0000313" key="8">
    <source>
        <dbReference type="Proteomes" id="UP000735302"/>
    </source>
</evidence>
<dbReference type="SUPFAM" id="SSF54928">
    <property type="entry name" value="RNA-binding domain, RBD"/>
    <property type="match status" value="1"/>
</dbReference>
<evidence type="ECO:0000313" key="7">
    <source>
        <dbReference type="EMBL" id="GFO42808.1"/>
    </source>
</evidence>
<dbReference type="InterPro" id="IPR012677">
    <property type="entry name" value="Nucleotide-bd_a/b_plait_sf"/>
</dbReference>
<feature type="compositionally biased region" description="Polar residues" evidence="5">
    <location>
        <begin position="240"/>
        <end position="267"/>
    </location>
</feature>
<reference evidence="7 8" key="1">
    <citation type="journal article" date="2021" name="Elife">
        <title>Chloroplast acquisition without the gene transfer in kleptoplastic sea slugs, Plakobranchus ocellatus.</title>
        <authorList>
            <person name="Maeda T."/>
            <person name="Takahashi S."/>
            <person name="Yoshida T."/>
            <person name="Shimamura S."/>
            <person name="Takaki Y."/>
            <person name="Nagai Y."/>
            <person name="Toyoda A."/>
            <person name="Suzuki Y."/>
            <person name="Arimoto A."/>
            <person name="Ishii H."/>
            <person name="Satoh N."/>
            <person name="Nishiyama T."/>
            <person name="Hasebe M."/>
            <person name="Maruyama T."/>
            <person name="Minagawa J."/>
            <person name="Obokata J."/>
            <person name="Shigenobu S."/>
        </authorList>
    </citation>
    <scope>NUCLEOTIDE SEQUENCE [LARGE SCALE GENOMIC DNA]</scope>
</reference>
<dbReference type="GO" id="GO:0000381">
    <property type="term" value="P:regulation of alternative mRNA splicing, via spliceosome"/>
    <property type="evidence" value="ECO:0007669"/>
    <property type="project" value="TreeGrafter"/>
</dbReference>
<evidence type="ECO:0000256" key="1">
    <source>
        <dbReference type="ARBA" id="ARBA00004642"/>
    </source>
</evidence>